<dbReference type="Pfam" id="PF13649">
    <property type="entry name" value="Methyltransf_25"/>
    <property type="match status" value="1"/>
</dbReference>
<feature type="domain" description="Amidase" evidence="6">
    <location>
        <begin position="66"/>
        <end position="554"/>
    </location>
</feature>
<dbReference type="InterPro" id="IPR023631">
    <property type="entry name" value="Amidase_dom"/>
</dbReference>
<dbReference type="EMBL" id="MU864963">
    <property type="protein sequence ID" value="KAK4463164.1"/>
    <property type="molecule type" value="Genomic_DNA"/>
</dbReference>
<evidence type="ECO:0000256" key="5">
    <source>
        <dbReference type="SAM" id="MobiDB-lite"/>
    </source>
</evidence>
<dbReference type="Gene3D" id="3.40.50.150">
    <property type="entry name" value="Vaccinia Virus protein VP39"/>
    <property type="match status" value="1"/>
</dbReference>
<dbReference type="CDD" id="cd02440">
    <property type="entry name" value="AdoMet_MTases"/>
    <property type="match status" value="1"/>
</dbReference>
<dbReference type="InterPro" id="IPR036928">
    <property type="entry name" value="AS_sf"/>
</dbReference>
<dbReference type="FunFam" id="3.90.1300.10:FF:000003">
    <property type="entry name" value="Amidase signature enzyme"/>
    <property type="match status" value="1"/>
</dbReference>
<evidence type="ECO:0000256" key="2">
    <source>
        <dbReference type="ARBA" id="ARBA00009199"/>
    </source>
</evidence>
<name>A0AAV9HTM9_9PEZI</name>
<dbReference type="InterPro" id="IPR029063">
    <property type="entry name" value="SAM-dependent_MTases_sf"/>
</dbReference>
<reference evidence="8" key="1">
    <citation type="journal article" date="2023" name="Mol. Phylogenet. Evol.">
        <title>Genome-scale phylogeny and comparative genomics of the fungal order Sordariales.</title>
        <authorList>
            <person name="Hensen N."/>
            <person name="Bonometti L."/>
            <person name="Westerberg I."/>
            <person name="Brannstrom I.O."/>
            <person name="Guillou S."/>
            <person name="Cros-Aarteil S."/>
            <person name="Calhoun S."/>
            <person name="Haridas S."/>
            <person name="Kuo A."/>
            <person name="Mondo S."/>
            <person name="Pangilinan J."/>
            <person name="Riley R."/>
            <person name="LaButti K."/>
            <person name="Andreopoulos B."/>
            <person name="Lipzen A."/>
            <person name="Chen C."/>
            <person name="Yan M."/>
            <person name="Daum C."/>
            <person name="Ng V."/>
            <person name="Clum A."/>
            <person name="Steindorff A."/>
            <person name="Ohm R.A."/>
            <person name="Martin F."/>
            <person name="Silar P."/>
            <person name="Natvig D.O."/>
            <person name="Lalanne C."/>
            <person name="Gautier V."/>
            <person name="Ament-Velasquez S.L."/>
            <person name="Kruys A."/>
            <person name="Hutchinson M.I."/>
            <person name="Powell A.J."/>
            <person name="Barry K."/>
            <person name="Miller A.N."/>
            <person name="Grigoriev I.V."/>
            <person name="Debuchy R."/>
            <person name="Gladieux P."/>
            <person name="Hiltunen Thoren M."/>
            <person name="Johannesson H."/>
        </authorList>
    </citation>
    <scope>NUCLEOTIDE SEQUENCE</scope>
    <source>
        <strain evidence="8">PSN324</strain>
    </source>
</reference>
<dbReference type="PANTHER" id="PTHR46072">
    <property type="entry name" value="AMIDASE-RELATED-RELATED"/>
    <property type="match status" value="1"/>
</dbReference>
<evidence type="ECO:0000256" key="3">
    <source>
        <dbReference type="ARBA" id="ARBA00012922"/>
    </source>
</evidence>
<sequence>MVFLLDYLQHRRDVRFKQEQRAARLTSLPAVYRTRLTQDDKETVDAPIESLVSAVQSGTASPLSILRTYGKIAVKAHERTNCLTEILIPSAEEWVSSSSSSGGGGGGGSGGINFSGPLAGIPVSLKDTVVVGGYDATVGYSSFVGNATVEDGGMVRLLKDAGAVPYVKTNCPITLLSFESGNELWGRTRNPFNGEYSPGGSTGGESALLALGGRIGVGSDVAGSVRLPAHWSGCWSLRCSTGRWPKAGIRTSMPGQEGVPSVYSPMARTGGDLKYFTKAVIQMKPWKYDATCHPLAWREDMEEEFRDKKRLKVGVIRTDGVVDPSPACDRAVRMVEEALKREGHEVVEVEGQPDMYEGLKLASLLLNADGCQMFESFRRPGEWLDSGATQMRRLAALWSPLRFIYYLWVKYVRRDDVWAGLVRNWRPQSAFENWKLVAQREVYRAQWFEWWNKQQFDVLISPPNATPALPHDGMKDGMSSCGYTFLFNLLDYSAGVFPVTHVDKKLDGLPGTFSLKKLNAVAHGAYKHYDAEKMHGLPVGVQVIGRRLEEEKVLEVMQRMEDALGDHKYKYFDIYQNNLSFVPKYASRILQWLDPQPDDTILDLGCGDGVLNVQLGQTLSQGKGYLLGIDSSSSMIAAAEKAAESAGLGSKCKFQVLDAAKDLSSINGQEYSKVFSSSAMHWILASPESREPFFAGVRDALVPGGTFVFEMGGMGNISEMRAAVLSAVGSRVGLKNIKEPWWFPDEEWVQGMLNKVGGLAYERGEREWRLTKADKGGVEGWVRLVGAQLFELIEDEKEREACVKEVVDVLEIVCKQPDGSYAFTYLAAVPNEIQKYAYEVADFVNVHVDHVASTIREVLATAEWVPEQLRPPPPPPPAIVAIPVGALERFQNWISRHKLFTGFILLTTGTVVYRTYKASVSIRKKRRARRSRSGGRVEVVVVAGSPALPLTRSLALDLERKGFIVFVVCNTNDEEVMVQNLARPDIRPLGIDITDPPSAGSSIDHFARYLQSPHSAVPKGEKYHIRLKSVILIPSLNYTTSPIATIPPSSFADLFNTHLLHPIVTIQAFLPLLTTRLRGETKALTEVPEAQKDKSPKVIVFTPSIIPSINPPFHAPEATVCSALAAFTEVLAAELRPLQIPVTHFQLGTFDFSSFTPAQQRLQQPQSYHTHGRSHQQLLMAPEAAETLNWPDMARRTYGRNFVSQATSAISPGKIRGIKGSSLKELHNAVFDVIDGSLTSSTVRVGLGASVYGFVGKWVPRGVVAYMMGIRKVDELSTWQSSHHGSPRAGSHDGGDDDDSKTAISGSESFITVPPLAETHIPESNVWK</sequence>
<comment type="caution">
    <text evidence="8">The sequence shown here is derived from an EMBL/GenBank/DDBJ whole genome shotgun (WGS) entry which is preliminary data.</text>
</comment>
<keyword evidence="4" id="KW-0378">Hydrolase</keyword>
<reference evidence="8" key="2">
    <citation type="submission" date="2023-06" db="EMBL/GenBank/DDBJ databases">
        <authorList>
            <consortium name="Lawrence Berkeley National Laboratory"/>
            <person name="Mondo S.J."/>
            <person name="Hensen N."/>
            <person name="Bonometti L."/>
            <person name="Westerberg I."/>
            <person name="Brannstrom I.O."/>
            <person name="Guillou S."/>
            <person name="Cros-Aarteil S."/>
            <person name="Calhoun S."/>
            <person name="Haridas S."/>
            <person name="Kuo A."/>
            <person name="Pangilinan J."/>
            <person name="Riley R."/>
            <person name="Labutti K."/>
            <person name="Andreopoulos B."/>
            <person name="Lipzen A."/>
            <person name="Chen C."/>
            <person name="Yanf M."/>
            <person name="Daum C."/>
            <person name="Ng V."/>
            <person name="Clum A."/>
            <person name="Steindorff A."/>
            <person name="Ohm R."/>
            <person name="Martin F."/>
            <person name="Silar P."/>
            <person name="Natvig D."/>
            <person name="Lalanne C."/>
            <person name="Gautier V."/>
            <person name="Ament-Velasquez S.L."/>
            <person name="Kruys A."/>
            <person name="Hutchinson M.I."/>
            <person name="Powell A.J."/>
            <person name="Barry K."/>
            <person name="Miller A.N."/>
            <person name="Grigoriev I.V."/>
            <person name="Debuchy R."/>
            <person name="Gladieux P."/>
            <person name="Thoren M.H."/>
            <person name="Johannesson H."/>
        </authorList>
    </citation>
    <scope>NUCLEOTIDE SEQUENCE</scope>
    <source>
        <strain evidence="8">PSN324</strain>
    </source>
</reference>
<dbReference type="SUPFAM" id="SSF51735">
    <property type="entry name" value="NAD(P)-binding Rossmann-fold domains"/>
    <property type="match status" value="1"/>
</dbReference>
<evidence type="ECO:0000256" key="4">
    <source>
        <dbReference type="ARBA" id="ARBA00022801"/>
    </source>
</evidence>
<comment type="similarity">
    <text evidence="2">Belongs to the amidase family.</text>
</comment>
<dbReference type="InterPro" id="IPR036291">
    <property type="entry name" value="NAD(P)-bd_dom_sf"/>
</dbReference>
<dbReference type="Proteomes" id="UP001321749">
    <property type="component" value="Unassembled WGS sequence"/>
</dbReference>
<dbReference type="SUPFAM" id="SSF75304">
    <property type="entry name" value="Amidase signature (AS) enzymes"/>
    <property type="match status" value="1"/>
</dbReference>
<dbReference type="SUPFAM" id="SSF53335">
    <property type="entry name" value="S-adenosyl-L-methionine-dependent methyltransferases"/>
    <property type="match status" value="1"/>
</dbReference>
<dbReference type="PANTHER" id="PTHR46072:SF10">
    <property type="entry name" value="ACETAMIDASE"/>
    <property type="match status" value="1"/>
</dbReference>
<dbReference type="InterPro" id="IPR013952">
    <property type="entry name" value="DUF1776_fun"/>
</dbReference>
<evidence type="ECO:0000256" key="1">
    <source>
        <dbReference type="ARBA" id="ARBA00001311"/>
    </source>
</evidence>
<dbReference type="EC" id="3.5.1.4" evidence="3"/>
<feature type="region of interest" description="Disordered" evidence="5">
    <location>
        <begin position="1279"/>
        <end position="1305"/>
    </location>
</feature>
<feature type="domain" description="Methyltransferase" evidence="7">
    <location>
        <begin position="601"/>
        <end position="705"/>
    </location>
</feature>
<organism evidence="8 9">
    <name type="scientific">Cladorrhinum samala</name>
    <dbReference type="NCBI Taxonomy" id="585594"/>
    <lineage>
        <taxon>Eukaryota</taxon>
        <taxon>Fungi</taxon>
        <taxon>Dikarya</taxon>
        <taxon>Ascomycota</taxon>
        <taxon>Pezizomycotina</taxon>
        <taxon>Sordariomycetes</taxon>
        <taxon>Sordariomycetidae</taxon>
        <taxon>Sordariales</taxon>
        <taxon>Podosporaceae</taxon>
        <taxon>Cladorrhinum</taxon>
    </lineage>
</organism>
<keyword evidence="9" id="KW-1185">Reference proteome</keyword>
<evidence type="ECO:0000313" key="9">
    <source>
        <dbReference type="Proteomes" id="UP001321749"/>
    </source>
</evidence>
<evidence type="ECO:0000259" key="6">
    <source>
        <dbReference type="Pfam" id="PF01425"/>
    </source>
</evidence>
<proteinExistence type="inferred from homology"/>
<gene>
    <name evidence="8" type="ORF">QBC42DRAFT_337849</name>
</gene>
<dbReference type="Pfam" id="PF01425">
    <property type="entry name" value="Amidase"/>
    <property type="match status" value="1"/>
</dbReference>
<dbReference type="Gene3D" id="3.90.1300.10">
    <property type="entry name" value="Amidase signature (AS) domain"/>
    <property type="match status" value="1"/>
</dbReference>
<accession>A0AAV9HTM9</accession>
<dbReference type="InterPro" id="IPR041698">
    <property type="entry name" value="Methyltransf_25"/>
</dbReference>
<dbReference type="Pfam" id="PF08643">
    <property type="entry name" value="DUF1776"/>
    <property type="match status" value="1"/>
</dbReference>
<evidence type="ECO:0000259" key="7">
    <source>
        <dbReference type="Pfam" id="PF13649"/>
    </source>
</evidence>
<dbReference type="GO" id="GO:0004040">
    <property type="term" value="F:amidase activity"/>
    <property type="evidence" value="ECO:0007669"/>
    <property type="project" value="UniProtKB-EC"/>
</dbReference>
<protein>
    <recommendedName>
        <fullName evidence="3">amidase</fullName>
        <ecNumber evidence="3">3.5.1.4</ecNumber>
    </recommendedName>
</protein>
<dbReference type="Gene3D" id="3.40.50.720">
    <property type="entry name" value="NAD(P)-binding Rossmann-like Domain"/>
    <property type="match status" value="1"/>
</dbReference>
<comment type="catalytic activity">
    <reaction evidence="1">
        <text>a monocarboxylic acid amide + H2O = a monocarboxylate + NH4(+)</text>
        <dbReference type="Rhea" id="RHEA:12020"/>
        <dbReference type="ChEBI" id="CHEBI:15377"/>
        <dbReference type="ChEBI" id="CHEBI:28938"/>
        <dbReference type="ChEBI" id="CHEBI:35757"/>
        <dbReference type="ChEBI" id="CHEBI:83628"/>
        <dbReference type="EC" id="3.5.1.4"/>
    </reaction>
</comment>
<evidence type="ECO:0000313" key="8">
    <source>
        <dbReference type="EMBL" id="KAK4463164.1"/>
    </source>
</evidence>